<dbReference type="AlphaFoldDB" id="A0A363UQW0"/>
<accession>A0A363UQW0</accession>
<dbReference type="Pfam" id="PF11017">
    <property type="entry name" value="DUF2855"/>
    <property type="match status" value="1"/>
</dbReference>
<evidence type="ECO:0000313" key="1">
    <source>
        <dbReference type="EMBL" id="PWN57834.1"/>
    </source>
</evidence>
<sequence length="358" mass="39018">MQDWALSIALDNPADARPVPLKPEPLTAGQVRLRMERFALTANNITYATFGRAMRYWDFFPGADGRGRLPVWGIATVCESEHPEVPAGSRWYGYLPAASQWVMTPGDVSARGWTDVAEHRQPLPPVYNRYLPAEPQPLATEQARMVLQPLYITAFLLDQVVADPVQPWAGAQTLSTSASSKTAIAMAHCLAQRDDVTHIGLTSARNVAFVEGLGLYDRVVAYDALTDLDAGTPSVIVDFAGDASLNRQLHSHLTGGLQANIRVGGAHWMASAPPKDLPPPKPTFFFAPDHVLRLNKAWGRETFEARYGAAWQAFATWAVGAFSFEDQQGVDAVDATYQRLIKGDVSPHAAMTLVPAGE</sequence>
<dbReference type="EMBL" id="QEQK01000001">
    <property type="protein sequence ID" value="PWN57834.1"/>
    <property type="molecule type" value="Genomic_DNA"/>
</dbReference>
<gene>
    <name evidence="1" type="ORF">DEH80_01460</name>
</gene>
<protein>
    <submittedName>
        <fullName evidence="1">DUF2855 domain-containing protein</fullName>
    </submittedName>
</protein>
<evidence type="ECO:0000313" key="2">
    <source>
        <dbReference type="Proteomes" id="UP000251800"/>
    </source>
</evidence>
<dbReference type="InterPro" id="IPR021276">
    <property type="entry name" value="DUF2855"/>
</dbReference>
<organism evidence="1 2">
    <name type="scientific">Abyssibacter profundi</name>
    <dbReference type="NCBI Taxonomy" id="2182787"/>
    <lineage>
        <taxon>Bacteria</taxon>
        <taxon>Pseudomonadati</taxon>
        <taxon>Pseudomonadota</taxon>
        <taxon>Gammaproteobacteria</taxon>
        <taxon>Chromatiales</taxon>
        <taxon>Oceanococcaceae</taxon>
        <taxon>Abyssibacter</taxon>
    </lineage>
</organism>
<proteinExistence type="predicted"/>
<keyword evidence="2" id="KW-1185">Reference proteome</keyword>
<dbReference type="RefSeq" id="WP_109718691.1">
    <property type="nucleotide sequence ID" value="NZ_QEQK01000001.1"/>
</dbReference>
<comment type="caution">
    <text evidence="1">The sequence shown here is derived from an EMBL/GenBank/DDBJ whole genome shotgun (WGS) entry which is preliminary data.</text>
</comment>
<reference evidence="1 2" key="1">
    <citation type="submission" date="2018-05" db="EMBL/GenBank/DDBJ databases">
        <title>Abyssibacter profundi OUC007T gen. nov., sp. nov, a marine bacterium isolated from seawater of the Mariana Trench.</title>
        <authorList>
            <person name="Zhou S."/>
        </authorList>
    </citation>
    <scope>NUCLEOTIDE SEQUENCE [LARGE SCALE GENOMIC DNA]</scope>
    <source>
        <strain evidence="1 2">OUC007</strain>
    </source>
</reference>
<name>A0A363UQW0_9GAMM</name>
<dbReference type="OrthoDB" id="8953110at2"/>
<dbReference type="Proteomes" id="UP000251800">
    <property type="component" value="Unassembled WGS sequence"/>
</dbReference>